<keyword evidence="5" id="KW-0808">Transferase</keyword>
<dbReference type="EMBL" id="DXAV01000049">
    <property type="protein sequence ID" value="HIZ91609.1"/>
    <property type="molecule type" value="Genomic_DNA"/>
</dbReference>
<dbReference type="PROSITE" id="PS00839">
    <property type="entry name" value="SUMT_1"/>
    <property type="match status" value="1"/>
</dbReference>
<dbReference type="EC" id="2.1.1.151" evidence="7"/>
<gene>
    <name evidence="9" type="ORF">H9807_05775</name>
</gene>
<dbReference type="Gene3D" id="3.40.1010.10">
    <property type="entry name" value="Cobalt-precorrin-4 Transmethylase, Domain 1"/>
    <property type="match status" value="1"/>
</dbReference>
<dbReference type="GO" id="GO:0043781">
    <property type="term" value="F:cobalt-factor II C20-methyltransferase activity"/>
    <property type="evidence" value="ECO:0007669"/>
    <property type="project" value="UniProtKB-EC"/>
</dbReference>
<name>A0A9D2KCK2_9BACE</name>
<dbReference type="AlphaFoldDB" id="A0A9D2KCK2"/>
<dbReference type="InterPro" id="IPR003043">
    <property type="entry name" value="Uropor_MeTrfase_CS"/>
</dbReference>
<protein>
    <recommendedName>
        <fullName evidence="7">Cobalt-precorrin-2 C(20)-methyltransferase</fullName>
        <ecNumber evidence="7">2.1.1.151</ecNumber>
    </recommendedName>
</protein>
<evidence type="ECO:0000256" key="7">
    <source>
        <dbReference type="PIRNR" id="PIRNR036427"/>
    </source>
</evidence>
<dbReference type="Gene3D" id="3.30.950.10">
    <property type="entry name" value="Methyltransferase, Cobalt-precorrin-4 Transmethylase, Domain 2"/>
    <property type="match status" value="1"/>
</dbReference>
<dbReference type="InterPro" id="IPR014777">
    <property type="entry name" value="4pyrrole_Mease_sub1"/>
</dbReference>
<evidence type="ECO:0000256" key="5">
    <source>
        <dbReference type="ARBA" id="ARBA00022679"/>
    </source>
</evidence>
<comment type="similarity">
    <text evidence="2 7">Belongs to the precorrin methyltransferase family.</text>
</comment>
<reference evidence="9" key="2">
    <citation type="submission" date="2021-04" db="EMBL/GenBank/DDBJ databases">
        <authorList>
            <person name="Gilroy R."/>
        </authorList>
    </citation>
    <scope>NUCLEOTIDE SEQUENCE</scope>
    <source>
        <strain evidence="9">CHK118-2852</strain>
    </source>
</reference>
<evidence type="ECO:0000313" key="9">
    <source>
        <dbReference type="EMBL" id="HIZ91609.1"/>
    </source>
</evidence>
<dbReference type="InterPro" id="IPR000878">
    <property type="entry name" value="4pyrrol_Mease"/>
</dbReference>
<sequence>MNHFPILFISLGPGDPELITLKGWKALQAADIVFCPETAGHDGQRTSRAADIVRRLGVGGERIRCFLLPMSKQREAALQAYDGVYAEARALQDEGRRVCIVAEGDAGFYSSVHYVFERLQADGRVVKHVAGIPAFIAAGALAGLHTASQEQRLTVLPGTATTQELERLVGDGGTVVVMKLSQCADEVHRCIGLHPEYTYHYFENVGTAAEFYTCDAAVVAARRFLYFSLMIVQG</sequence>
<organism evidence="9 10">
    <name type="scientific">Candidatus Bacteroides merdavium</name>
    <dbReference type="NCBI Taxonomy" id="2838472"/>
    <lineage>
        <taxon>Bacteria</taxon>
        <taxon>Pseudomonadati</taxon>
        <taxon>Bacteroidota</taxon>
        <taxon>Bacteroidia</taxon>
        <taxon>Bacteroidales</taxon>
        <taxon>Bacteroidaceae</taxon>
        <taxon>Bacteroides</taxon>
    </lineage>
</organism>
<dbReference type="GO" id="GO:0032259">
    <property type="term" value="P:methylation"/>
    <property type="evidence" value="ECO:0007669"/>
    <property type="project" value="UniProtKB-KW"/>
</dbReference>
<accession>A0A9D2KCK2</accession>
<feature type="domain" description="Tetrapyrrole methylase" evidence="8">
    <location>
        <begin position="6"/>
        <end position="210"/>
    </location>
</feature>
<comment type="subunit">
    <text evidence="7">Homodimer.</text>
</comment>
<comment type="caution">
    <text evidence="9">The sequence shown here is derived from an EMBL/GenBank/DDBJ whole genome shotgun (WGS) entry which is preliminary data.</text>
</comment>
<evidence type="ECO:0000256" key="6">
    <source>
        <dbReference type="ARBA" id="ARBA00022691"/>
    </source>
</evidence>
<dbReference type="InterPro" id="IPR035996">
    <property type="entry name" value="4pyrrol_Methylase_sf"/>
</dbReference>
<evidence type="ECO:0000256" key="1">
    <source>
        <dbReference type="ARBA" id="ARBA00004953"/>
    </source>
</evidence>
<evidence type="ECO:0000259" key="8">
    <source>
        <dbReference type="Pfam" id="PF00590"/>
    </source>
</evidence>
<evidence type="ECO:0000313" key="10">
    <source>
        <dbReference type="Proteomes" id="UP000824108"/>
    </source>
</evidence>
<keyword evidence="3" id="KW-0169">Cobalamin biosynthesis</keyword>
<dbReference type="InterPro" id="IPR014776">
    <property type="entry name" value="4pyrrole_Mease_sub2"/>
</dbReference>
<keyword evidence="6" id="KW-0949">S-adenosyl-L-methionine</keyword>
<proteinExistence type="inferred from homology"/>
<dbReference type="GO" id="GO:0030788">
    <property type="term" value="F:precorrin-2 C20-methyltransferase activity"/>
    <property type="evidence" value="ECO:0007669"/>
    <property type="project" value="InterPro"/>
</dbReference>
<dbReference type="PANTHER" id="PTHR43467">
    <property type="entry name" value="COBALT-PRECORRIN-2 C(20)-METHYLTRANSFERASE"/>
    <property type="match status" value="1"/>
</dbReference>
<comment type="catalytic activity">
    <reaction evidence="7">
        <text>Co-precorrin-2 + S-adenosyl-L-methionine = Co-precorrin-3 + S-adenosyl-L-homocysteine + H(+)</text>
        <dbReference type="Rhea" id="RHEA:17997"/>
        <dbReference type="ChEBI" id="CHEBI:15378"/>
        <dbReference type="ChEBI" id="CHEBI:57856"/>
        <dbReference type="ChEBI" id="CHEBI:59789"/>
        <dbReference type="ChEBI" id="CHEBI:60053"/>
        <dbReference type="ChEBI" id="CHEBI:60060"/>
        <dbReference type="EC" id="2.1.1.151"/>
    </reaction>
</comment>
<dbReference type="GO" id="GO:0009236">
    <property type="term" value="P:cobalamin biosynthetic process"/>
    <property type="evidence" value="ECO:0007669"/>
    <property type="project" value="UniProtKB-UniRule"/>
</dbReference>
<evidence type="ECO:0000256" key="3">
    <source>
        <dbReference type="ARBA" id="ARBA00022573"/>
    </source>
</evidence>
<dbReference type="PANTHER" id="PTHR43467:SF2">
    <property type="entry name" value="COBALT-PRECORRIN-2 C(20)-METHYLTRANSFERASE"/>
    <property type="match status" value="1"/>
</dbReference>
<dbReference type="PIRSF" id="PIRSF036427">
    <property type="entry name" value="Precrrn-2_mtase"/>
    <property type="match status" value="1"/>
</dbReference>
<dbReference type="Pfam" id="PF00590">
    <property type="entry name" value="TP_methylase"/>
    <property type="match status" value="1"/>
</dbReference>
<dbReference type="SUPFAM" id="SSF53790">
    <property type="entry name" value="Tetrapyrrole methylase"/>
    <property type="match status" value="1"/>
</dbReference>
<dbReference type="CDD" id="cd11645">
    <property type="entry name" value="Precorrin_2_C20_MT"/>
    <property type="match status" value="1"/>
</dbReference>
<reference evidence="9" key="1">
    <citation type="journal article" date="2021" name="PeerJ">
        <title>Extensive microbial diversity within the chicken gut microbiome revealed by metagenomics and culture.</title>
        <authorList>
            <person name="Gilroy R."/>
            <person name="Ravi A."/>
            <person name="Getino M."/>
            <person name="Pursley I."/>
            <person name="Horton D.L."/>
            <person name="Alikhan N.F."/>
            <person name="Baker D."/>
            <person name="Gharbi K."/>
            <person name="Hall N."/>
            <person name="Watson M."/>
            <person name="Adriaenssens E.M."/>
            <person name="Foster-Nyarko E."/>
            <person name="Jarju S."/>
            <person name="Secka A."/>
            <person name="Antonio M."/>
            <person name="Oren A."/>
            <person name="Chaudhuri R.R."/>
            <person name="La Ragione R."/>
            <person name="Hildebrand F."/>
            <person name="Pallen M.J."/>
        </authorList>
    </citation>
    <scope>NUCLEOTIDE SEQUENCE</scope>
    <source>
        <strain evidence="9">CHK118-2852</strain>
    </source>
</reference>
<dbReference type="InterPro" id="IPR012382">
    <property type="entry name" value="CobI/CbiL"/>
</dbReference>
<keyword evidence="4" id="KW-0489">Methyltransferase</keyword>
<evidence type="ECO:0000256" key="4">
    <source>
        <dbReference type="ARBA" id="ARBA00022603"/>
    </source>
</evidence>
<dbReference type="Proteomes" id="UP000824108">
    <property type="component" value="Unassembled WGS sequence"/>
</dbReference>
<comment type="function">
    <text evidence="7">Methylates cobalt-precorrin-2 at the C-20 position to produce cobalt-precorrin-3A in the anaerobic cobalamin biosynthesis pathway.</text>
</comment>
<evidence type="ECO:0000256" key="2">
    <source>
        <dbReference type="ARBA" id="ARBA00005879"/>
    </source>
</evidence>
<comment type="pathway">
    <text evidence="1">Cofactor biosynthesis; adenosylcobalamin biosynthesis.</text>
</comment>